<proteinExistence type="predicted"/>
<feature type="compositionally biased region" description="Basic and acidic residues" evidence="3">
    <location>
        <begin position="238"/>
        <end position="247"/>
    </location>
</feature>
<feature type="region of interest" description="Disordered" evidence="3">
    <location>
        <begin position="98"/>
        <end position="117"/>
    </location>
</feature>
<comment type="caution">
    <text evidence="2">Lacks conserved residue(s) required for the propagation of feature annotation.</text>
</comment>
<organism evidence="5 6">
    <name type="scientific">Dorcoceras hygrometricum</name>
    <dbReference type="NCBI Taxonomy" id="472368"/>
    <lineage>
        <taxon>Eukaryota</taxon>
        <taxon>Viridiplantae</taxon>
        <taxon>Streptophyta</taxon>
        <taxon>Embryophyta</taxon>
        <taxon>Tracheophyta</taxon>
        <taxon>Spermatophyta</taxon>
        <taxon>Magnoliopsida</taxon>
        <taxon>eudicotyledons</taxon>
        <taxon>Gunneridae</taxon>
        <taxon>Pentapetalae</taxon>
        <taxon>asterids</taxon>
        <taxon>lamiids</taxon>
        <taxon>Lamiales</taxon>
        <taxon>Gesneriaceae</taxon>
        <taxon>Didymocarpoideae</taxon>
        <taxon>Trichosporeae</taxon>
        <taxon>Loxocarpinae</taxon>
        <taxon>Dorcoceras</taxon>
    </lineage>
</organism>
<evidence type="ECO:0000313" key="6">
    <source>
        <dbReference type="Proteomes" id="UP000250235"/>
    </source>
</evidence>
<name>A0A2Z7BTY6_9LAMI</name>
<dbReference type="PROSITE" id="PS51667">
    <property type="entry name" value="WRC"/>
    <property type="match status" value="1"/>
</dbReference>
<keyword evidence="1" id="KW-0539">Nucleus</keyword>
<dbReference type="OrthoDB" id="911210at2759"/>
<evidence type="ECO:0000256" key="3">
    <source>
        <dbReference type="SAM" id="MobiDB-lite"/>
    </source>
</evidence>
<reference evidence="5 6" key="1">
    <citation type="journal article" date="2015" name="Proc. Natl. Acad. Sci. U.S.A.">
        <title>The resurrection genome of Boea hygrometrica: A blueprint for survival of dehydration.</title>
        <authorList>
            <person name="Xiao L."/>
            <person name="Yang G."/>
            <person name="Zhang L."/>
            <person name="Yang X."/>
            <person name="Zhao S."/>
            <person name="Ji Z."/>
            <person name="Zhou Q."/>
            <person name="Hu M."/>
            <person name="Wang Y."/>
            <person name="Chen M."/>
            <person name="Xu Y."/>
            <person name="Jin H."/>
            <person name="Xiao X."/>
            <person name="Hu G."/>
            <person name="Bao F."/>
            <person name="Hu Y."/>
            <person name="Wan P."/>
            <person name="Li L."/>
            <person name="Deng X."/>
            <person name="Kuang T."/>
            <person name="Xiang C."/>
            <person name="Zhu J.K."/>
            <person name="Oliver M.J."/>
            <person name="He Y."/>
        </authorList>
    </citation>
    <scope>NUCLEOTIDE SEQUENCE [LARGE SCALE GENOMIC DNA]</scope>
    <source>
        <strain evidence="6">cv. XS01</strain>
    </source>
</reference>
<dbReference type="Proteomes" id="UP000250235">
    <property type="component" value="Unassembled WGS sequence"/>
</dbReference>
<accession>A0A2Z7BTY6</accession>
<feature type="region of interest" description="Disordered" evidence="3">
    <location>
        <begin position="151"/>
        <end position="172"/>
    </location>
</feature>
<protein>
    <recommendedName>
        <fullName evidence="4">WRC domain-containing protein</fullName>
    </recommendedName>
</protein>
<evidence type="ECO:0000256" key="2">
    <source>
        <dbReference type="PROSITE-ProRule" id="PRU01002"/>
    </source>
</evidence>
<evidence type="ECO:0000313" key="5">
    <source>
        <dbReference type="EMBL" id="KZV37766.1"/>
    </source>
</evidence>
<dbReference type="InterPro" id="IPR014977">
    <property type="entry name" value="WRC_dom"/>
</dbReference>
<sequence>MRIRKHAKISPLIYATSSLDPGTLHLQAHFCQLNQSPWDVMNFSPPPPSPPPSQEISAKVNGNDRFAGSGSSRDSIAVIGRERMVELDQATKWEHSGSICGGAASEEESGTSPKEGPITLCCKTDGKSWQCRREAAKGNSLCEHHVRSYSNNSAHSASNNVTVKSSVDDRGRPRIKKRATQSLSNPYVFYYYSGFGPRWGRKRGGEVSKNIDRELNMHKEASSSCYFEDEEIEGVDEDEKKKQEIGKKRGRKPIKARSLKSLM</sequence>
<feature type="compositionally biased region" description="Basic residues" evidence="3">
    <location>
        <begin position="248"/>
        <end position="263"/>
    </location>
</feature>
<gene>
    <name evidence="5" type="ORF">F511_31148</name>
</gene>
<keyword evidence="6" id="KW-1185">Reference proteome</keyword>
<feature type="domain" description="WRC" evidence="4">
    <location>
        <begin position="115"/>
        <end position="159"/>
    </location>
</feature>
<dbReference type="PANTHER" id="PTHR34680:SF3">
    <property type="entry name" value="EXPRESSED PROTEIN"/>
    <property type="match status" value="1"/>
</dbReference>
<dbReference type="PANTHER" id="PTHR34680">
    <property type="entry name" value="EXPRESSED PROTEIN"/>
    <property type="match status" value="1"/>
</dbReference>
<dbReference type="Pfam" id="PF08879">
    <property type="entry name" value="WRC"/>
    <property type="match status" value="1"/>
</dbReference>
<dbReference type="AlphaFoldDB" id="A0A2Z7BTY6"/>
<feature type="region of interest" description="Disordered" evidence="3">
    <location>
        <begin position="235"/>
        <end position="263"/>
    </location>
</feature>
<feature type="compositionally biased region" description="Low complexity" evidence="3">
    <location>
        <begin position="151"/>
        <end position="160"/>
    </location>
</feature>
<evidence type="ECO:0000259" key="4">
    <source>
        <dbReference type="PROSITE" id="PS51667"/>
    </source>
</evidence>
<dbReference type="EMBL" id="KV002493">
    <property type="protein sequence ID" value="KZV37766.1"/>
    <property type="molecule type" value="Genomic_DNA"/>
</dbReference>
<evidence type="ECO:0000256" key="1">
    <source>
        <dbReference type="ARBA" id="ARBA00023242"/>
    </source>
</evidence>